<reference evidence="3 4" key="1">
    <citation type="submission" date="2012-04" db="EMBL/GenBank/DDBJ databases">
        <title>The Genome Sequence of Saprolegnia declina VS20.</title>
        <authorList>
            <consortium name="The Broad Institute Genome Sequencing Platform"/>
            <person name="Russ C."/>
            <person name="Nusbaum C."/>
            <person name="Tyler B."/>
            <person name="van West P."/>
            <person name="Dieguez-Uribeondo J."/>
            <person name="de Bruijn I."/>
            <person name="Tripathy S."/>
            <person name="Jiang R."/>
            <person name="Young S.K."/>
            <person name="Zeng Q."/>
            <person name="Gargeya S."/>
            <person name="Fitzgerald M."/>
            <person name="Haas B."/>
            <person name="Abouelleil A."/>
            <person name="Alvarado L."/>
            <person name="Arachchi H.M."/>
            <person name="Berlin A."/>
            <person name="Chapman S.B."/>
            <person name="Goldberg J."/>
            <person name="Griggs A."/>
            <person name="Gujja S."/>
            <person name="Hansen M."/>
            <person name="Howarth C."/>
            <person name="Imamovic A."/>
            <person name="Larimer J."/>
            <person name="McCowen C."/>
            <person name="Montmayeur A."/>
            <person name="Murphy C."/>
            <person name="Neiman D."/>
            <person name="Pearson M."/>
            <person name="Priest M."/>
            <person name="Roberts A."/>
            <person name="Saif S."/>
            <person name="Shea T."/>
            <person name="Sisk P."/>
            <person name="Sykes S."/>
            <person name="Wortman J."/>
            <person name="Nusbaum C."/>
            <person name="Birren B."/>
        </authorList>
    </citation>
    <scope>NUCLEOTIDE SEQUENCE [LARGE SCALE GENOMIC DNA]</scope>
    <source>
        <strain evidence="3 4">VS20</strain>
    </source>
</reference>
<feature type="region of interest" description="Disordered" evidence="1">
    <location>
        <begin position="1"/>
        <end position="28"/>
    </location>
</feature>
<organism evidence="3 4">
    <name type="scientific">Saprolegnia diclina (strain VS20)</name>
    <dbReference type="NCBI Taxonomy" id="1156394"/>
    <lineage>
        <taxon>Eukaryota</taxon>
        <taxon>Sar</taxon>
        <taxon>Stramenopiles</taxon>
        <taxon>Oomycota</taxon>
        <taxon>Saprolegniomycetes</taxon>
        <taxon>Saprolegniales</taxon>
        <taxon>Saprolegniaceae</taxon>
        <taxon>Saprolegnia</taxon>
    </lineage>
</organism>
<evidence type="ECO:0000313" key="4">
    <source>
        <dbReference type="Proteomes" id="UP000030762"/>
    </source>
</evidence>
<proteinExistence type="predicted"/>
<dbReference type="InterPro" id="IPR002048">
    <property type="entry name" value="EF_hand_dom"/>
</dbReference>
<dbReference type="InterPro" id="IPR018247">
    <property type="entry name" value="EF_Hand_1_Ca_BS"/>
</dbReference>
<dbReference type="VEuPathDB" id="FungiDB:SDRG_00406"/>
<dbReference type="STRING" id="1156394.T0SB97"/>
<dbReference type="RefSeq" id="XP_008604101.1">
    <property type="nucleotide sequence ID" value="XM_008605879.1"/>
</dbReference>
<dbReference type="InterPro" id="IPR036439">
    <property type="entry name" value="Dockerin_dom_sf"/>
</dbReference>
<dbReference type="AlphaFoldDB" id="T0SB97"/>
<evidence type="ECO:0000313" key="3">
    <source>
        <dbReference type="EMBL" id="EQC42678.1"/>
    </source>
</evidence>
<evidence type="ECO:0000256" key="1">
    <source>
        <dbReference type="SAM" id="MobiDB-lite"/>
    </source>
</evidence>
<dbReference type="Gene3D" id="1.10.1330.10">
    <property type="entry name" value="Dockerin domain"/>
    <property type="match status" value="1"/>
</dbReference>
<dbReference type="GO" id="GO:0005509">
    <property type="term" value="F:calcium ion binding"/>
    <property type="evidence" value="ECO:0007669"/>
    <property type="project" value="InterPro"/>
</dbReference>
<dbReference type="GeneID" id="19941133"/>
<accession>T0SB97</accession>
<dbReference type="PROSITE" id="PS00018">
    <property type="entry name" value="EF_HAND_1"/>
    <property type="match status" value="2"/>
</dbReference>
<protein>
    <recommendedName>
        <fullName evidence="2">EF-hand domain-containing protein</fullName>
    </recommendedName>
</protein>
<gene>
    <name evidence="3" type="ORF">SDRG_00406</name>
</gene>
<dbReference type="OrthoDB" id="73780at2759"/>
<dbReference type="OMA" id="WRYGSIF"/>
<dbReference type="EMBL" id="JH767132">
    <property type="protein sequence ID" value="EQC42678.1"/>
    <property type="molecule type" value="Genomic_DNA"/>
</dbReference>
<sequence length="526" mass="58757">MHSGSGEKRKTGRRVRRPSGGATNLNTRDRWKYLSTKDELPVAPQLVHGKIARAKAVDDAKAALAAKRSAVIATDIDGDGIIDVREMRMAKYLHEITSNLEQTGQAPTDAELTAMRVAVGKYTIAHEFVDRNNGKLWRYGTVFAGKSNDEAVRCIAEHKNFVKLMPYLETVERQRTIRSSQHLRSCLGEPSALEAALPRHNRDSNDEDENGPQTWVYTQRKLRTPSQLQARAALQAGSSKYALFEKDDALQLDLEALDDVLPSTDNNVHTKQVFTNDYGAIDIDGDGVIDDYEMQLHVQLKQSTLHGLAASDLNGDGVIDASERVMHERHVQAKLQAEGRLLMAREFVTRNAGDMWKFNAAYTNKSDDQIAHLLANDKGVFSKTMNKLRAKERLFDLKSSKGVTACLVDPKEVAFRVDPANVLTPRHVKSKHELFNAQRNYSKMLNSHDTSVSKSAVCVKPLPLDSLQKHVLTHQKAKQDTHQLLRAESCPTIGLPQLFASPVKLPTVKDFRITKWKTGAKEPPIY</sequence>
<feature type="domain" description="EF-hand" evidence="2">
    <location>
        <begin position="312"/>
        <end position="323"/>
    </location>
</feature>
<feature type="region of interest" description="Disordered" evidence="1">
    <location>
        <begin position="192"/>
        <end position="212"/>
    </location>
</feature>
<name>T0SB97_SAPDV</name>
<dbReference type="eggNOG" id="ENOG502RAKU">
    <property type="taxonomic scope" value="Eukaryota"/>
</dbReference>
<dbReference type="Pfam" id="PF13202">
    <property type="entry name" value="EF-hand_5"/>
    <property type="match status" value="1"/>
</dbReference>
<dbReference type="InParanoid" id="T0SB97"/>
<keyword evidence="4" id="KW-1185">Reference proteome</keyword>
<dbReference type="GO" id="GO:0000272">
    <property type="term" value="P:polysaccharide catabolic process"/>
    <property type="evidence" value="ECO:0007669"/>
    <property type="project" value="InterPro"/>
</dbReference>
<dbReference type="Proteomes" id="UP000030762">
    <property type="component" value="Unassembled WGS sequence"/>
</dbReference>
<evidence type="ECO:0000259" key="2">
    <source>
        <dbReference type="Pfam" id="PF13202"/>
    </source>
</evidence>